<organism evidence="1 2">
    <name type="scientific">Piloderma croceum (strain F 1598)</name>
    <dbReference type="NCBI Taxonomy" id="765440"/>
    <lineage>
        <taxon>Eukaryota</taxon>
        <taxon>Fungi</taxon>
        <taxon>Dikarya</taxon>
        <taxon>Basidiomycota</taxon>
        <taxon>Agaricomycotina</taxon>
        <taxon>Agaricomycetes</taxon>
        <taxon>Agaricomycetidae</taxon>
        <taxon>Atheliales</taxon>
        <taxon>Atheliaceae</taxon>
        <taxon>Piloderma</taxon>
    </lineage>
</organism>
<gene>
    <name evidence="1" type="ORF">PILCRDRAFT_399004</name>
</gene>
<sequence>MDLTNKHLSTLEGATPPHLASLISISAMERAPREIWAEIFMQSIYCPSGLVEIRSDSLPLRLRHVCRYWKQTADSTPTLWTSMTVSSSNMHSQGLRAIKAWLERSGSLGLSITIGPVKASQHMVDDVVAIILSHSERLVYLSLPAELSASALCADVQLPQLQTLALYMPAPMHLWLPSSAIRLRDVTLMLGSPFLGASGQIRAAVLNPVDVRLAWEQLTRLTLRCFTGSIDTFHNVLLYCPRLTFVSLDGFSLAPSRWQRRLRHPTLKSIHLLAENDPTSFLDSLILPSLDTVHIDVMSPIAADFSLRLRLQIVLLSWLSGFRTFILNGLFITERDLLRLGLISPSIRNMFIMYDGNNLVTERVTGMLMRTLNLSYFHNVSLGSSDRG</sequence>
<proteinExistence type="predicted"/>
<keyword evidence="2" id="KW-1185">Reference proteome</keyword>
<reference evidence="1 2" key="1">
    <citation type="submission" date="2014-04" db="EMBL/GenBank/DDBJ databases">
        <authorList>
            <consortium name="DOE Joint Genome Institute"/>
            <person name="Kuo A."/>
            <person name="Tarkka M."/>
            <person name="Buscot F."/>
            <person name="Kohler A."/>
            <person name="Nagy L.G."/>
            <person name="Floudas D."/>
            <person name="Copeland A."/>
            <person name="Barry K.W."/>
            <person name="Cichocki N."/>
            <person name="Veneault-Fourrey C."/>
            <person name="LaButti K."/>
            <person name="Lindquist E.A."/>
            <person name="Lipzen A."/>
            <person name="Lundell T."/>
            <person name="Morin E."/>
            <person name="Murat C."/>
            <person name="Sun H."/>
            <person name="Tunlid A."/>
            <person name="Henrissat B."/>
            <person name="Grigoriev I.V."/>
            <person name="Hibbett D.S."/>
            <person name="Martin F."/>
            <person name="Nordberg H.P."/>
            <person name="Cantor M.N."/>
            <person name="Hua S.X."/>
        </authorList>
    </citation>
    <scope>NUCLEOTIDE SEQUENCE [LARGE SCALE GENOMIC DNA]</scope>
    <source>
        <strain evidence="1 2">F 1598</strain>
    </source>
</reference>
<dbReference type="AlphaFoldDB" id="A0A0C3G0G1"/>
<protein>
    <submittedName>
        <fullName evidence="1">Uncharacterized protein</fullName>
    </submittedName>
</protein>
<dbReference type="Proteomes" id="UP000054166">
    <property type="component" value="Unassembled WGS sequence"/>
</dbReference>
<dbReference type="EMBL" id="KN832988">
    <property type="protein sequence ID" value="KIM84126.1"/>
    <property type="molecule type" value="Genomic_DNA"/>
</dbReference>
<evidence type="ECO:0000313" key="2">
    <source>
        <dbReference type="Proteomes" id="UP000054166"/>
    </source>
</evidence>
<dbReference type="OrthoDB" id="2269034at2759"/>
<evidence type="ECO:0000313" key="1">
    <source>
        <dbReference type="EMBL" id="KIM84126.1"/>
    </source>
</evidence>
<dbReference type="HOGENOM" id="CLU_683551_0_0_1"/>
<accession>A0A0C3G0G1</accession>
<reference evidence="2" key="2">
    <citation type="submission" date="2015-01" db="EMBL/GenBank/DDBJ databases">
        <title>Evolutionary Origins and Diversification of the Mycorrhizal Mutualists.</title>
        <authorList>
            <consortium name="DOE Joint Genome Institute"/>
            <consortium name="Mycorrhizal Genomics Consortium"/>
            <person name="Kohler A."/>
            <person name="Kuo A."/>
            <person name="Nagy L.G."/>
            <person name="Floudas D."/>
            <person name="Copeland A."/>
            <person name="Barry K.W."/>
            <person name="Cichocki N."/>
            <person name="Veneault-Fourrey C."/>
            <person name="LaButti K."/>
            <person name="Lindquist E.A."/>
            <person name="Lipzen A."/>
            <person name="Lundell T."/>
            <person name="Morin E."/>
            <person name="Murat C."/>
            <person name="Riley R."/>
            <person name="Ohm R."/>
            <person name="Sun H."/>
            <person name="Tunlid A."/>
            <person name="Henrissat B."/>
            <person name="Grigoriev I.V."/>
            <person name="Hibbett D.S."/>
            <person name="Martin F."/>
        </authorList>
    </citation>
    <scope>NUCLEOTIDE SEQUENCE [LARGE SCALE GENOMIC DNA]</scope>
    <source>
        <strain evidence="2">F 1598</strain>
    </source>
</reference>
<dbReference type="InParanoid" id="A0A0C3G0G1"/>
<name>A0A0C3G0G1_PILCF</name>